<gene>
    <name evidence="2" type="ORF">DERYTH_LOCUS14922</name>
</gene>
<evidence type="ECO:0000313" key="2">
    <source>
        <dbReference type="EMBL" id="CAG8728533.1"/>
    </source>
</evidence>
<evidence type="ECO:0000256" key="1">
    <source>
        <dbReference type="SAM" id="MobiDB-lite"/>
    </source>
</evidence>
<dbReference type="AlphaFoldDB" id="A0A9N9NF08"/>
<evidence type="ECO:0000313" key="3">
    <source>
        <dbReference type="Proteomes" id="UP000789405"/>
    </source>
</evidence>
<dbReference type="EMBL" id="CAJVPY010011630">
    <property type="protein sequence ID" value="CAG8728533.1"/>
    <property type="molecule type" value="Genomic_DNA"/>
</dbReference>
<accession>A0A9N9NF08</accession>
<protein>
    <submittedName>
        <fullName evidence="2">7358_t:CDS:1</fullName>
    </submittedName>
</protein>
<feature type="compositionally biased region" description="Basic and acidic residues" evidence="1">
    <location>
        <begin position="79"/>
        <end position="99"/>
    </location>
</feature>
<reference evidence="2" key="1">
    <citation type="submission" date="2021-06" db="EMBL/GenBank/DDBJ databases">
        <authorList>
            <person name="Kallberg Y."/>
            <person name="Tangrot J."/>
            <person name="Rosling A."/>
        </authorList>
    </citation>
    <scope>NUCLEOTIDE SEQUENCE</scope>
    <source>
        <strain evidence="2">MA453B</strain>
    </source>
</reference>
<feature type="non-terminal residue" evidence="2">
    <location>
        <position position="1"/>
    </location>
</feature>
<keyword evidence="3" id="KW-1185">Reference proteome</keyword>
<feature type="region of interest" description="Disordered" evidence="1">
    <location>
        <begin position="74"/>
        <end position="99"/>
    </location>
</feature>
<dbReference type="Proteomes" id="UP000789405">
    <property type="component" value="Unassembled WGS sequence"/>
</dbReference>
<name>A0A9N9NF08_9GLOM</name>
<proteinExistence type="predicted"/>
<sequence length="145" mass="16946">DRIKGEKKVVTKYRKSVEIDRADEIEAEKEEIDELIIEELNQTKSKEPHQQKEIADKNGFRKFAETNITIRAESNKSGSEAKDILKESTKLNDKPDHRNIASNVVISYPNESENANHDYDDEIWYPCNNEIPKDWLGVKMPKRRF</sequence>
<organism evidence="2 3">
    <name type="scientific">Dentiscutata erythropus</name>
    <dbReference type="NCBI Taxonomy" id="1348616"/>
    <lineage>
        <taxon>Eukaryota</taxon>
        <taxon>Fungi</taxon>
        <taxon>Fungi incertae sedis</taxon>
        <taxon>Mucoromycota</taxon>
        <taxon>Glomeromycotina</taxon>
        <taxon>Glomeromycetes</taxon>
        <taxon>Diversisporales</taxon>
        <taxon>Gigasporaceae</taxon>
        <taxon>Dentiscutata</taxon>
    </lineage>
</organism>
<comment type="caution">
    <text evidence="2">The sequence shown here is derived from an EMBL/GenBank/DDBJ whole genome shotgun (WGS) entry which is preliminary data.</text>
</comment>